<dbReference type="OrthoDB" id="7409377at2"/>
<dbReference type="EMBL" id="CP020474">
    <property type="protein sequence ID" value="ARE85395.1"/>
    <property type="molecule type" value="Genomic_DNA"/>
</dbReference>
<reference evidence="1 2" key="1">
    <citation type="submission" date="2017-03" db="EMBL/GenBank/DDBJ databases">
        <title>Genome Sequence of Roseovarius mucosus strain SMR3 Isolated from a culture of the Diatom Skeletonema marinoi.</title>
        <authorList>
            <person name="Topel M."/>
            <person name="Pinder M."/>
            <person name="Johansson O.N."/>
            <person name="Kourtchenko O."/>
            <person name="Godhe A."/>
            <person name="Clarke A.K."/>
        </authorList>
    </citation>
    <scope>NUCLEOTIDE SEQUENCE [LARGE SCALE GENOMIC DNA]</scope>
    <source>
        <strain evidence="1 2">SMR3</strain>
    </source>
</reference>
<dbReference type="Proteomes" id="UP000192273">
    <property type="component" value="Chromosome"/>
</dbReference>
<sequence>MSPEKMVHMVNQIATFFKTQPGTDQAARVAAHIRDFWEPRMRQQLREFVATGGEGLDDIALKAARMID</sequence>
<dbReference type="InterPro" id="IPR021074">
    <property type="entry name" value="Formate_DH_dsu"/>
</dbReference>
<protein>
    <submittedName>
        <fullName evidence="1">NADH-dependent formate dehydrogenase delta subunit FdsD</fullName>
    </submittedName>
</protein>
<dbReference type="AlphaFoldDB" id="A0A1V0RUR0"/>
<dbReference type="Pfam" id="PF11390">
    <property type="entry name" value="FdsD"/>
    <property type="match status" value="1"/>
</dbReference>
<proteinExistence type="predicted"/>
<gene>
    <name evidence="1" type="ORF">ROSMUCSMR3_03949</name>
</gene>
<evidence type="ECO:0000313" key="2">
    <source>
        <dbReference type="Proteomes" id="UP000192273"/>
    </source>
</evidence>
<evidence type="ECO:0000313" key="1">
    <source>
        <dbReference type="EMBL" id="ARE85395.1"/>
    </source>
</evidence>
<organism evidence="1 2">
    <name type="scientific">Roseovarius mucosus</name>
    <dbReference type="NCBI Taxonomy" id="215743"/>
    <lineage>
        <taxon>Bacteria</taxon>
        <taxon>Pseudomonadati</taxon>
        <taxon>Pseudomonadota</taxon>
        <taxon>Alphaproteobacteria</taxon>
        <taxon>Rhodobacterales</taxon>
        <taxon>Roseobacteraceae</taxon>
        <taxon>Roseovarius</taxon>
    </lineage>
</organism>
<dbReference type="RefSeq" id="WP_008282178.1">
    <property type="nucleotide sequence ID" value="NZ_CP020474.1"/>
</dbReference>
<keyword evidence="2" id="KW-1185">Reference proteome</keyword>
<name>A0A1V0RUR0_9RHOB</name>
<accession>A0A1V0RUR0</accession>
<dbReference type="KEGG" id="rmm:ROSMUCSMR3_03949"/>